<dbReference type="EMBL" id="KL367482">
    <property type="protein sequence ID" value="KFD71403.1"/>
    <property type="molecule type" value="Genomic_DNA"/>
</dbReference>
<dbReference type="SMART" id="SM00252">
    <property type="entry name" value="SH2"/>
    <property type="match status" value="1"/>
</dbReference>
<dbReference type="InterPro" id="IPR035849">
    <property type="entry name" value="Fes/Fps/Fer_SH2"/>
</dbReference>
<dbReference type="GO" id="GO:0004715">
    <property type="term" value="F:non-membrane spanning protein tyrosine kinase activity"/>
    <property type="evidence" value="ECO:0007669"/>
    <property type="project" value="UniProtKB-EC"/>
</dbReference>
<dbReference type="CDD" id="cd10361">
    <property type="entry name" value="SH2_Fps_family"/>
    <property type="match status" value="1"/>
</dbReference>
<feature type="domain" description="SH2" evidence="11">
    <location>
        <begin position="63"/>
        <end position="155"/>
    </location>
</feature>
<proteinExistence type="inferred from homology"/>
<gene>
    <name evidence="13" type="ORF">M514_16335</name>
</gene>
<dbReference type="InterPro" id="IPR000980">
    <property type="entry name" value="SH2"/>
</dbReference>
<reference evidence="13" key="1">
    <citation type="journal article" date="2014" name="Nat. Genet.">
        <title>Genome and transcriptome of the porcine whipworm Trichuris suis.</title>
        <authorList>
            <person name="Jex A.R."/>
            <person name="Nejsum P."/>
            <person name="Schwarz E.M."/>
            <person name="Hu L."/>
            <person name="Young N.D."/>
            <person name="Hall R.S."/>
            <person name="Korhonen P.K."/>
            <person name="Liao S."/>
            <person name="Thamsborg S."/>
            <person name="Xia J."/>
            <person name="Xu P."/>
            <person name="Wang S."/>
            <person name="Scheerlinck J.P."/>
            <person name="Hofmann A."/>
            <person name="Sternberg P.W."/>
            <person name="Wang J."/>
            <person name="Gasser R.B."/>
        </authorList>
    </citation>
    <scope>NUCLEOTIDE SEQUENCE [LARGE SCALE GENOMIC DNA]</scope>
    <source>
        <strain evidence="13">DCEP-RM93F</strain>
    </source>
</reference>
<evidence type="ECO:0000256" key="9">
    <source>
        <dbReference type="RuleBase" id="RU362096"/>
    </source>
</evidence>
<accession>A0A085NPK7</accession>
<dbReference type="SUPFAM" id="SSF55550">
    <property type="entry name" value="SH2 domain"/>
    <property type="match status" value="1"/>
</dbReference>
<evidence type="ECO:0000256" key="5">
    <source>
        <dbReference type="ARBA" id="ARBA00023137"/>
    </source>
</evidence>
<feature type="region of interest" description="Disordered" evidence="10">
    <location>
        <begin position="1"/>
        <end position="25"/>
    </location>
</feature>
<dbReference type="InterPro" id="IPR000719">
    <property type="entry name" value="Prot_kinase_dom"/>
</dbReference>
<dbReference type="PANTHER" id="PTHR24418">
    <property type="entry name" value="TYROSINE-PROTEIN KINASE"/>
    <property type="match status" value="1"/>
</dbReference>
<name>A0A085NPK7_9BILA</name>
<dbReference type="InterPro" id="IPR008266">
    <property type="entry name" value="Tyr_kinase_AS"/>
</dbReference>
<feature type="compositionally biased region" description="Polar residues" evidence="10">
    <location>
        <begin position="1"/>
        <end position="14"/>
    </location>
</feature>
<evidence type="ECO:0000259" key="12">
    <source>
        <dbReference type="PROSITE" id="PS50011"/>
    </source>
</evidence>
<evidence type="ECO:0000256" key="4">
    <source>
        <dbReference type="ARBA" id="ARBA00022840"/>
    </source>
</evidence>
<dbReference type="GO" id="GO:0005524">
    <property type="term" value="F:ATP binding"/>
    <property type="evidence" value="ECO:0007669"/>
    <property type="project" value="UniProtKB-UniRule"/>
</dbReference>
<feature type="binding site" evidence="8">
    <location>
        <position position="206"/>
    </location>
    <ligand>
        <name>ATP</name>
        <dbReference type="ChEBI" id="CHEBI:30616"/>
    </ligand>
</feature>
<dbReference type="CDD" id="cd00192">
    <property type="entry name" value="PTKc"/>
    <property type="match status" value="1"/>
</dbReference>
<dbReference type="PROSITE" id="PS00107">
    <property type="entry name" value="PROTEIN_KINASE_ATP"/>
    <property type="match status" value="1"/>
</dbReference>
<dbReference type="EC" id="2.7.10.2" evidence="9"/>
<evidence type="ECO:0000259" key="11">
    <source>
        <dbReference type="PROSITE" id="PS50001"/>
    </source>
</evidence>
<dbReference type="Pfam" id="PF07714">
    <property type="entry name" value="PK_Tyr_Ser-Thr"/>
    <property type="match status" value="2"/>
</dbReference>
<dbReference type="Gene3D" id="1.10.510.10">
    <property type="entry name" value="Transferase(Phosphotransferase) domain 1"/>
    <property type="match status" value="2"/>
</dbReference>
<dbReference type="InterPro" id="IPR011009">
    <property type="entry name" value="Kinase-like_dom_sf"/>
</dbReference>
<organism evidence="13">
    <name type="scientific">Trichuris suis</name>
    <name type="common">pig whipworm</name>
    <dbReference type="NCBI Taxonomy" id="68888"/>
    <lineage>
        <taxon>Eukaryota</taxon>
        <taxon>Metazoa</taxon>
        <taxon>Ecdysozoa</taxon>
        <taxon>Nematoda</taxon>
        <taxon>Enoplea</taxon>
        <taxon>Dorylaimia</taxon>
        <taxon>Trichinellida</taxon>
        <taxon>Trichuridae</taxon>
        <taxon>Trichuris</taxon>
    </lineage>
</organism>
<dbReference type="PROSITE" id="PS50001">
    <property type="entry name" value="SH2"/>
    <property type="match status" value="1"/>
</dbReference>
<dbReference type="Proteomes" id="UP000030758">
    <property type="component" value="Unassembled WGS sequence"/>
</dbReference>
<comment type="similarity">
    <text evidence="9">Belongs to the protein kinase superfamily. Tyr protein kinase family.</text>
</comment>
<evidence type="ECO:0000256" key="3">
    <source>
        <dbReference type="ARBA" id="ARBA00022777"/>
    </source>
</evidence>
<dbReference type="InterPro" id="IPR020635">
    <property type="entry name" value="Tyr_kinase_cat_dom"/>
</dbReference>
<dbReference type="SMART" id="SM00219">
    <property type="entry name" value="TyrKc"/>
    <property type="match status" value="1"/>
</dbReference>
<dbReference type="InterPro" id="IPR036860">
    <property type="entry name" value="SH2_dom_sf"/>
</dbReference>
<keyword evidence="1 9" id="KW-0808">Transferase</keyword>
<evidence type="ECO:0000256" key="7">
    <source>
        <dbReference type="PROSITE-ProRule" id="PRU00191"/>
    </source>
</evidence>
<dbReference type="Pfam" id="PF00017">
    <property type="entry name" value="SH2"/>
    <property type="match status" value="1"/>
</dbReference>
<comment type="catalytic activity">
    <reaction evidence="6 9">
        <text>L-tyrosyl-[protein] + ATP = O-phospho-L-tyrosyl-[protein] + ADP + H(+)</text>
        <dbReference type="Rhea" id="RHEA:10596"/>
        <dbReference type="Rhea" id="RHEA-COMP:10136"/>
        <dbReference type="Rhea" id="RHEA-COMP:20101"/>
        <dbReference type="ChEBI" id="CHEBI:15378"/>
        <dbReference type="ChEBI" id="CHEBI:30616"/>
        <dbReference type="ChEBI" id="CHEBI:46858"/>
        <dbReference type="ChEBI" id="CHEBI:61978"/>
        <dbReference type="ChEBI" id="CHEBI:456216"/>
        <dbReference type="EC" id="2.7.10.2"/>
    </reaction>
</comment>
<keyword evidence="7" id="KW-0727">SH2 domain</keyword>
<dbReference type="InterPro" id="IPR001245">
    <property type="entry name" value="Ser-Thr/Tyr_kinase_cat_dom"/>
</dbReference>
<sequence>MKKNSGRQQPTKRLSGSKRRSSQVLSGLLPATMLLRRRTLTRSKSIPRAPSPTANDPVKQKPYFYGIMPREDVEMILSGDGDFVVRRTTFRPDKNCTGLCVSVKWKNTVHHVVVRFKLSQNKCSFMFEDKSFPTVLELVEYYVKMKRPLTGRNPVKLNTSHKRADWVLRDSQVTLKCVIGKGNFGEVWKGQLLRDDTSVKEDVAVKFLKSEGVPSEERQQFFAECDYSEQTDVWSFGVLMWEVLTDGEAPYAELQEKSKAFGADLIDFLDAGNRLEAPKDTPPELKKLMLACMDATRANRPKFADILKTVTSVWKGQLLRDDTSVKEDVAVKFLKSEGVPSEERQQFFAECRRLRQLRHDQLVNFIGITVDGNPAKMVMELCDIPLTKYLEKNRGTITWPHKTKILIQIAKGMTYLAKEGIIHRDLAARNCLLKNDVVKIADLGMAREGGLYKMAPGLKPIPIKWTAPDAMRLRDYSEQTDVWSFGVLMWEVLTDGEAPYAELQEKSKAFGADLIDFLDAGNRLEAPKDTPPELKKLMLACMDATRANRPKFADILKTLEDISKAMGCTP</sequence>
<protein>
    <recommendedName>
        <fullName evidence="9">Tyrosine-protein kinase</fullName>
        <ecNumber evidence="9">2.7.10.2</ecNumber>
    </recommendedName>
</protein>
<dbReference type="InterPro" id="IPR050198">
    <property type="entry name" value="Non-receptor_tyrosine_kinases"/>
</dbReference>
<dbReference type="PROSITE" id="PS50011">
    <property type="entry name" value="PROTEIN_KINASE_DOM"/>
    <property type="match status" value="1"/>
</dbReference>
<keyword evidence="3 9" id="KW-0418">Kinase</keyword>
<dbReference type="PROSITE" id="PS00109">
    <property type="entry name" value="PROTEIN_KINASE_TYR"/>
    <property type="match status" value="1"/>
</dbReference>
<dbReference type="Gene3D" id="3.30.200.20">
    <property type="entry name" value="Phosphorylase Kinase, domain 1"/>
    <property type="match status" value="1"/>
</dbReference>
<dbReference type="AlphaFoldDB" id="A0A085NPK7"/>
<dbReference type="SUPFAM" id="SSF56112">
    <property type="entry name" value="Protein kinase-like (PK-like)"/>
    <property type="match status" value="2"/>
</dbReference>
<evidence type="ECO:0000313" key="13">
    <source>
        <dbReference type="EMBL" id="KFD71403.1"/>
    </source>
</evidence>
<dbReference type="InterPro" id="IPR017441">
    <property type="entry name" value="Protein_kinase_ATP_BS"/>
</dbReference>
<evidence type="ECO:0000256" key="8">
    <source>
        <dbReference type="PROSITE-ProRule" id="PRU10141"/>
    </source>
</evidence>
<keyword evidence="2 8" id="KW-0547">Nucleotide-binding</keyword>
<evidence type="ECO:0000256" key="6">
    <source>
        <dbReference type="ARBA" id="ARBA00051245"/>
    </source>
</evidence>
<evidence type="ECO:0000256" key="10">
    <source>
        <dbReference type="SAM" id="MobiDB-lite"/>
    </source>
</evidence>
<keyword evidence="5 9" id="KW-0829">Tyrosine-protein kinase</keyword>
<feature type="region of interest" description="Disordered" evidence="10">
    <location>
        <begin position="41"/>
        <end position="60"/>
    </location>
</feature>
<evidence type="ECO:0000256" key="2">
    <source>
        <dbReference type="ARBA" id="ARBA00022741"/>
    </source>
</evidence>
<dbReference type="Gene3D" id="3.30.505.10">
    <property type="entry name" value="SH2 domain"/>
    <property type="match status" value="1"/>
</dbReference>
<evidence type="ECO:0000256" key="1">
    <source>
        <dbReference type="ARBA" id="ARBA00022679"/>
    </source>
</evidence>
<feature type="domain" description="Protein kinase" evidence="12">
    <location>
        <begin position="173"/>
        <end position="570"/>
    </location>
</feature>
<dbReference type="PRINTS" id="PR00109">
    <property type="entry name" value="TYRKINASE"/>
</dbReference>
<keyword evidence="4 8" id="KW-0067">ATP-binding</keyword>